<proteinExistence type="predicted"/>
<dbReference type="SUPFAM" id="SSF57667">
    <property type="entry name" value="beta-beta-alpha zinc fingers"/>
    <property type="match status" value="4"/>
</dbReference>
<feature type="region of interest" description="Disordered" evidence="12">
    <location>
        <begin position="1"/>
        <end position="36"/>
    </location>
</feature>
<keyword evidence="5" id="KW-0862">Zinc</keyword>
<evidence type="ECO:0000256" key="5">
    <source>
        <dbReference type="ARBA" id="ARBA00022833"/>
    </source>
</evidence>
<evidence type="ECO:0000256" key="11">
    <source>
        <dbReference type="PROSITE-ProRule" id="PRU00042"/>
    </source>
</evidence>
<keyword evidence="7" id="KW-0238">DNA-binding</keyword>
<evidence type="ECO:0000256" key="4">
    <source>
        <dbReference type="ARBA" id="ARBA00022771"/>
    </source>
</evidence>
<feature type="domain" description="C2H2-type" evidence="13">
    <location>
        <begin position="242"/>
        <end position="265"/>
    </location>
</feature>
<name>A0A9P8T670_9ASCO</name>
<feature type="domain" description="C2H2-type" evidence="13">
    <location>
        <begin position="211"/>
        <end position="238"/>
    </location>
</feature>
<gene>
    <name evidence="14" type="ORF">WICMUC_005483</name>
</gene>
<feature type="domain" description="C2H2-type" evidence="13">
    <location>
        <begin position="99"/>
        <end position="126"/>
    </location>
</feature>
<keyword evidence="4 11" id="KW-0863">Zinc-finger</keyword>
<dbReference type="InterPro" id="IPR036236">
    <property type="entry name" value="Znf_C2H2_sf"/>
</dbReference>
<dbReference type="InterPro" id="IPR013087">
    <property type="entry name" value="Znf_C2H2_type"/>
</dbReference>
<keyword evidence="15" id="KW-1185">Reference proteome</keyword>
<evidence type="ECO:0000313" key="14">
    <source>
        <dbReference type="EMBL" id="KAH3666666.1"/>
    </source>
</evidence>
<evidence type="ECO:0000256" key="10">
    <source>
        <dbReference type="ARBA" id="ARBA00040434"/>
    </source>
</evidence>
<dbReference type="Pfam" id="PF13894">
    <property type="entry name" value="zf-C2H2_4"/>
    <property type="match status" value="1"/>
</dbReference>
<keyword evidence="2" id="KW-0479">Metal-binding</keyword>
<dbReference type="GO" id="GO:0000981">
    <property type="term" value="F:DNA-binding transcription factor activity, RNA polymerase II-specific"/>
    <property type="evidence" value="ECO:0007669"/>
    <property type="project" value="UniProtKB-ARBA"/>
</dbReference>
<feature type="domain" description="C2H2-type" evidence="13">
    <location>
        <begin position="125"/>
        <end position="150"/>
    </location>
</feature>
<dbReference type="EMBL" id="JAEUBF010001406">
    <property type="protein sequence ID" value="KAH3666666.1"/>
    <property type="molecule type" value="Genomic_DNA"/>
</dbReference>
<feature type="domain" description="C2H2-type" evidence="13">
    <location>
        <begin position="154"/>
        <end position="181"/>
    </location>
</feature>
<keyword evidence="8" id="KW-0804">Transcription</keyword>
<feature type="compositionally biased region" description="Polar residues" evidence="12">
    <location>
        <begin position="1"/>
        <end position="10"/>
    </location>
</feature>
<accession>A0A9P8T670</accession>
<evidence type="ECO:0000259" key="13">
    <source>
        <dbReference type="PROSITE" id="PS50157"/>
    </source>
</evidence>
<dbReference type="Pfam" id="PF00096">
    <property type="entry name" value="zf-C2H2"/>
    <property type="match status" value="4"/>
</dbReference>
<dbReference type="GO" id="GO:0008270">
    <property type="term" value="F:zinc ion binding"/>
    <property type="evidence" value="ECO:0007669"/>
    <property type="project" value="UniProtKB-KW"/>
</dbReference>
<dbReference type="FunFam" id="3.30.160.60:FF:001049">
    <property type="entry name" value="zinc finger protein 319"/>
    <property type="match status" value="1"/>
</dbReference>
<keyword evidence="6" id="KW-0805">Transcription regulation</keyword>
<evidence type="ECO:0000313" key="15">
    <source>
        <dbReference type="Proteomes" id="UP000769528"/>
    </source>
</evidence>
<dbReference type="Proteomes" id="UP000769528">
    <property type="component" value="Unassembled WGS sequence"/>
</dbReference>
<evidence type="ECO:0000256" key="3">
    <source>
        <dbReference type="ARBA" id="ARBA00022737"/>
    </source>
</evidence>
<dbReference type="PROSITE" id="PS50157">
    <property type="entry name" value="ZINC_FINGER_C2H2_2"/>
    <property type="match status" value="9"/>
</dbReference>
<dbReference type="FunFam" id="3.30.160.60:FF:000125">
    <property type="entry name" value="Putative zinc finger protein 143"/>
    <property type="match status" value="1"/>
</dbReference>
<organism evidence="14 15">
    <name type="scientific">Wickerhamomyces mucosus</name>
    <dbReference type="NCBI Taxonomy" id="1378264"/>
    <lineage>
        <taxon>Eukaryota</taxon>
        <taxon>Fungi</taxon>
        <taxon>Dikarya</taxon>
        <taxon>Ascomycota</taxon>
        <taxon>Saccharomycotina</taxon>
        <taxon>Saccharomycetes</taxon>
        <taxon>Phaffomycetales</taxon>
        <taxon>Wickerhamomycetaceae</taxon>
        <taxon>Wickerhamomyces</taxon>
    </lineage>
</organism>
<dbReference type="FunFam" id="3.30.160.60:FF:002391">
    <property type="entry name" value="Transcription factor IIIA"/>
    <property type="match status" value="1"/>
</dbReference>
<evidence type="ECO:0000256" key="2">
    <source>
        <dbReference type="ARBA" id="ARBA00022723"/>
    </source>
</evidence>
<reference evidence="14" key="1">
    <citation type="journal article" date="2021" name="Open Biol.">
        <title>Shared evolutionary footprints suggest mitochondrial oxidative damage underlies multiple complex I losses in fungi.</title>
        <authorList>
            <person name="Schikora-Tamarit M.A."/>
            <person name="Marcet-Houben M."/>
            <person name="Nosek J."/>
            <person name="Gabaldon T."/>
        </authorList>
    </citation>
    <scope>NUCLEOTIDE SEQUENCE</scope>
    <source>
        <strain evidence="14">CBS6341</strain>
    </source>
</reference>
<dbReference type="Pfam" id="PF12874">
    <property type="entry name" value="zf-met"/>
    <property type="match status" value="1"/>
</dbReference>
<dbReference type="AlphaFoldDB" id="A0A9P8T670"/>
<dbReference type="Gene3D" id="3.30.160.60">
    <property type="entry name" value="Classic Zinc Finger"/>
    <property type="match status" value="7"/>
</dbReference>
<dbReference type="GO" id="GO:0000978">
    <property type="term" value="F:RNA polymerase II cis-regulatory region sequence-specific DNA binding"/>
    <property type="evidence" value="ECO:0007669"/>
    <property type="project" value="UniProtKB-ARBA"/>
</dbReference>
<comment type="subcellular location">
    <subcellularLocation>
        <location evidence="1">Nucleus</location>
    </subcellularLocation>
</comment>
<evidence type="ECO:0000256" key="7">
    <source>
        <dbReference type="ARBA" id="ARBA00023125"/>
    </source>
</evidence>
<evidence type="ECO:0000256" key="6">
    <source>
        <dbReference type="ARBA" id="ARBA00023015"/>
    </source>
</evidence>
<feature type="domain" description="C2H2-type" evidence="13">
    <location>
        <begin position="71"/>
        <end position="98"/>
    </location>
</feature>
<feature type="domain" description="C2H2-type" evidence="13">
    <location>
        <begin position="41"/>
        <end position="70"/>
    </location>
</feature>
<protein>
    <recommendedName>
        <fullName evidence="10">Transcription factor IIIA</fullName>
    </recommendedName>
</protein>
<sequence length="389" mass="44452">MSSASESNHSPRGRSSDVPGTPLSSAPSSRASSSSSRPKIYACDYEGCNKAYSRPSLLTQHQRTHTDSRPFKCDICDRSFFRESHLKTHLISHSEEKPYKCSICGKGVNTKQHLKRHEITHTNSFECEYENCGETFHKHQQLRHHIQSVHLKTLTCDVCGKVFSRPYRLANHKTKHHGVAPAYQCDYPGCLNSFKTWSALQLHMKTDHPKLHCKVCNKGCVGEEGLRMHMMVHDSEKSIKLWKCTECPKEYSKKDDLIVHCKNDHGFLPNSLQQIEKAKEKPIVGEQDEQSKDKIMREDQVEKLISNGGSALDLLLNSVSSPQHTLPCPYKNCQRIFKKDYDLKRHLAWHEKQKNIFIARGLIDSVLLEEAEIANLLQVDEEINGDHEN</sequence>
<comment type="caution">
    <text evidence="14">The sequence shown here is derived from an EMBL/GenBank/DDBJ whole genome shotgun (WGS) entry which is preliminary data.</text>
</comment>
<feature type="domain" description="C2H2-type" evidence="13">
    <location>
        <begin position="183"/>
        <end position="208"/>
    </location>
</feature>
<dbReference type="GO" id="GO:0005634">
    <property type="term" value="C:nucleus"/>
    <property type="evidence" value="ECO:0007669"/>
    <property type="project" value="UniProtKB-SubCell"/>
</dbReference>
<evidence type="ECO:0000256" key="8">
    <source>
        <dbReference type="ARBA" id="ARBA00023163"/>
    </source>
</evidence>
<evidence type="ECO:0000256" key="1">
    <source>
        <dbReference type="ARBA" id="ARBA00004123"/>
    </source>
</evidence>
<feature type="domain" description="C2H2-type" evidence="13">
    <location>
        <begin position="326"/>
        <end position="355"/>
    </location>
</feature>
<evidence type="ECO:0000256" key="12">
    <source>
        <dbReference type="SAM" id="MobiDB-lite"/>
    </source>
</evidence>
<dbReference type="PANTHER" id="PTHR46179:SF13">
    <property type="entry name" value="C2H2-TYPE DOMAIN-CONTAINING PROTEIN"/>
    <property type="match status" value="1"/>
</dbReference>
<keyword evidence="9" id="KW-0539">Nucleus</keyword>
<dbReference type="PANTHER" id="PTHR46179">
    <property type="entry name" value="ZINC FINGER PROTEIN"/>
    <property type="match status" value="1"/>
</dbReference>
<dbReference type="SMART" id="SM00355">
    <property type="entry name" value="ZnF_C2H2"/>
    <property type="match status" value="9"/>
</dbReference>
<dbReference type="InterPro" id="IPR051061">
    <property type="entry name" value="Zinc_finger_trans_reg"/>
</dbReference>
<reference evidence="14" key="2">
    <citation type="submission" date="2021-01" db="EMBL/GenBank/DDBJ databases">
        <authorList>
            <person name="Schikora-Tamarit M.A."/>
        </authorList>
    </citation>
    <scope>NUCLEOTIDE SEQUENCE</scope>
    <source>
        <strain evidence="14">CBS6341</strain>
    </source>
</reference>
<evidence type="ECO:0000256" key="9">
    <source>
        <dbReference type="ARBA" id="ARBA00023242"/>
    </source>
</evidence>
<feature type="compositionally biased region" description="Low complexity" evidence="12">
    <location>
        <begin position="24"/>
        <end position="36"/>
    </location>
</feature>
<dbReference type="OrthoDB" id="4748970at2759"/>
<keyword evidence="3" id="KW-0677">Repeat</keyword>
<dbReference type="PROSITE" id="PS00028">
    <property type="entry name" value="ZINC_FINGER_C2H2_1"/>
    <property type="match status" value="9"/>
</dbReference>